<name>A0A6J3LXL4_9PEZI</name>
<evidence type="ECO:0000313" key="2">
    <source>
        <dbReference type="Proteomes" id="UP000504637"/>
    </source>
</evidence>
<accession>A0A6J3LXL4</accession>
<gene>
    <name evidence="3" type="ORF">K489DRAFT_382795</name>
</gene>
<feature type="transmembrane region" description="Helical" evidence="1">
    <location>
        <begin position="35"/>
        <end position="54"/>
    </location>
</feature>
<evidence type="ECO:0000313" key="3">
    <source>
        <dbReference type="RefSeq" id="XP_033457070.1"/>
    </source>
</evidence>
<sequence>MPLLARAQAGDHLAYEATPGYLLAILAIVDTMRRYYSYILITALSARISTIFLAS</sequence>
<dbReference type="RefSeq" id="XP_033457070.1">
    <property type="nucleotide sequence ID" value="XM_033605460.1"/>
</dbReference>
<keyword evidence="1" id="KW-0472">Membrane</keyword>
<organism evidence="3">
    <name type="scientific">Dissoconium aciculare CBS 342.82</name>
    <dbReference type="NCBI Taxonomy" id="1314786"/>
    <lineage>
        <taxon>Eukaryota</taxon>
        <taxon>Fungi</taxon>
        <taxon>Dikarya</taxon>
        <taxon>Ascomycota</taxon>
        <taxon>Pezizomycotina</taxon>
        <taxon>Dothideomycetes</taxon>
        <taxon>Dothideomycetidae</taxon>
        <taxon>Mycosphaerellales</taxon>
        <taxon>Dissoconiaceae</taxon>
        <taxon>Dissoconium</taxon>
    </lineage>
</organism>
<evidence type="ECO:0000256" key="1">
    <source>
        <dbReference type="SAM" id="Phobius"/>
    </source>
</evidence>
<reference evidence="3" key="1">
    <citation type="submission" date="2020-01" db="EMBL/GenBank/DDBJ databases">
        <authorList>
            <consortium name="DOE Joint Genome Institute"/>
            <person name="Haridas S."/>
            <person name="Albert R."/>
            <person name="Binder M."/>
            <person name="Bloem J."/>
            <person name="Labutti K."/>
            <person name="Salamov A."/>
            <person name="Andreopoulos B."/>
            <person name="Baker S.E."/>
            <person name="Barry K."/>
            <person name="Bills G."/>
            <person name="Bluhm B.H."/>
            <person name="Cannon C."/>
            <person name="Castanera R."/>
            <person name="Culley D.E."/>
            <person name="Daum C."/>
            <person name="Ezra D."/>
            <person name="Gonzalez J.B."/>
            <person name="Henrissat B."/>
            <person name="Kuo A."/>
            <person name="Liang C."/>
            <person name="Lipzen A."/>
            <person name="Lutzoni F."/>
            <person name="Magnuson J."/>
            <person name="Mondo S."/>
            <person name="Nolan M."/>
            <person name="Ohm R."/>
            <person name="Pangilinan J."/>
            <person name="Park H.-J."/>
            <person name="Ramirez L."/>
            <person name="Alfaro M."/>
            <person name="Sun H."/>
            <person name="Tritt A."/>
            <person name="Yoshinaga Y."/>
            <person name="Zwiers L.-H."/>
            <person name="Turgeon B.G."/>
            <person name="Goodwin S.B."/>
            <person name="Spatafora J.W."/>
            <person name="Crous P.W."/>
            <person name="Grigoriev I.V."/>
        </authorList>
    </citation>
    <scope>NUCLEOTIDE SEQUENCE</scope>
    <source>
        <strain evidence="3">CBS 342.82</strain>
    </source>
</reference>
<dbReference type="Proteomes" id="UP000504637">
    <property type="component" value="Unplaced"/>
</dbReference>
<proteinExistence type="predicted"/>
<dbReference type="GeneID" id="54363260"/>
<protein>
    <submittedName>
        <fullName evidence="3">Uncharacterized protein</fullName>
    </submittedName>
</protein>
<keyword evidence="1" id="KW-1133">Transmembrane helix</keyword>
<keyword evidence="2" id="KW-1185">Reference proteome</keyword>
<keyword evidence="1" id="KW-0812">Transmembrane</keyword>
<reference evidence="3" key="2">
    <citation type="submission" date="2020-04" db="EMBL/GenBank/DDBJ databases">
        <authorList>
            <consortium name="NCBI Genome Project"/>
        </authorList>
    </citation>
    <scope>NUCLEOTIDE SEQUENCE</scope>
    <source>
        <strain evidence="3">CBS 342.82</strain>
    </source>
</reference>
<reference evidence="3" key="3">
    <citation type="submission" date="2025-08" db="UniProtKB">
        <authorList>
            <consortium name="RefSeq"/>
        </authorList>
    </citation>
    <scope>IDENTIFICATION</scope>
    <source>
        <strain evidence="3">CBS 342.82</strain>
    </source>
</reference>
<dbReference type="AlphaFoldDB" id="A0A6J3LXL4"/>